<feature type="modified residue" description="4-aspartylphosphate" evidence="5">
    <location>
        <position position="69"/>
    </location>
</feature>
<reference evidence="8 9" key="1">
    <citation type="journal article" date="2020" name="G3 (Bethesda)">
        <title>CeMbio - The Caenorhabditis elegans Microbiome Resource.</title>
        <authorList>
            <person name="Dirksen P."/>
            <person name="Assie A."/>
            <person name="Zimmermann J."/>
            <person name="Zhang F."/>
            <person name="Tietje A.M."/>
            <person name="Marsh S.A."/>
            <person name="Felix M.A."/>
            <person name="Shapira M."/>
            <person name="Kaleta C."/>
            <person name="Schulenburg H."/>
            <person name="Samuel B."/>
        </authorList>
    </citation>
    <scope>NUCLEOTIDE SEQUENCE [LARGE SCALE GENOMIC DNA]</scope>
    <source>
        <strain evidence="8 9">BIGb0172</strain>
    </source>
</reference>
<keyword evidence="1 5" id="KW-0597">Phosphoprotein</keyword>
<dbReference type="EMBL" id="CP058554">
    <property type="protein sequence ID" value="QMV73391.1"/>
    <property type="molecule type" value="Genomic_DNA"/>
</dbReference>
<sequence>MPTHMLTADLALPAPVLVVEDNPLVRNRLQGLLLQLGYSNDALVMTGSLAEARAYLANEDHMVSLALVDLGLPDGSGIELIAELHARLPSLPIMVVSAWSTQEMIWASLRAGAVGYVLKERDDLEMAMALRSVLRGGAPIDPFIARRIIEELPLQAPPAAQVVDDPGLSARENTILHLVVDGLSNREIAERLFLSRYTVESHIKNVYRKLSVSSRTQAAQEARLRRLVD</sequence>
<keyword evidence="3" id="KW-0238">DNA-binding</keyword>
<evidence type="ECO:0000256" key="1">
    <source>
        <dbReference type="ARBA" id="ARBA00022553"/>
    </source>
</evidence>
<dbReference type="KEGG" id="cpis:HS961_11420"/>
<accession>A0A7G5EHB6</accession>
<dbReference type="InterPro" id="IPR058245">
    <property type="entry name" value="NreC/VraR/RcsB-like_REC"/>
</dbReference>
<dbReference type="PANTHER" id="PTHR43214:SF41">
    <property type="entry name" value="NITRATE_NITRITE RESPONSE REGULATOR PROTEIN NARP"/>
    <property type="match status" value="1"/>
</dbReference>
<proteinExistence type="predicted"/>
<dbReference type="RefSeq" id="WP_182327992.1">
    <property type="nucleotide sequence ID" value="NZ_CP058554.1"/>
</dbReference>
<dbReference type="Gene3D" id="1.10.10.10">
    <property type="entry name" value="Winged helix-like DNA-binding domain superfamily/Winged helix DNA-binding domain"/>
    <property type="match status" value="1"/>
</dbReference>
<dbReference type="InterPro" id="IPR001789">
    <property type="entry name" value="Sig_transdc_resp-reg_receiver"/>
</dbReference>
<evidence type="ECO:0000259" key="6">
    <source>
        <dbReference type="PROSITE" id="PS50043"/>
    </source>
</evidence>
<feature type="domain" description="Response regulatory" evidence="7">
    <location>
        <begin position="15"/>
        <end position="134"/>
    </location>
</feature>
<dbReference type="GO" id="GO:0000160">
    <property type="term" value="P:phosphorelay signal transduction system"/>
    <property type="evidence" value="ECO:0007669"/>
    <property type="project" value="InterPro"/>
</dbReference>
<dbReference type="Pfam" id="PF00072">
    <property type="entry name" value="Response_reg"/>
    <property type="match status" value="1"/>
</dbReference>
<keyword evidence="4" id="KW-0804">Transcription</keyword>
<evidence type="ECO:0000256" key="5">
    <source>
        <dbReference type="PROSITE-ProRule" id="PRU00169"/>
    </source>
</evidence>
<feature type="domain" description="HTH luxR-type" evidence="6">
    <location>
        <begin position="161"/>
        <end position="226"/>
    </location>
</feature>
<evidence type="ECO:0000256" key="2">
    <source>
        <dbReference type="ARBA" id="ARBA00023015"/>
    </source>
</evidence>
<evidence type="ECO:0000256" key="3">
    <source>
        <dbReference type="ARBA" id="ARBA00023125"/>
    </source>
</evidence>
<dbReference type="CDD" id="cd06170">
    <property type="entry name" value="LuxR_C_like"/>
    <property type="match status" value="1"/>
</dbReference>
<dbReference type="GO" id="GO:0003677">
    <property type="term" value="F:DNA binding"/>
    <property type="evidence" value="ECO:0007669"/>
    <property type="project" value="UniProtKB-KW"/>
</dbReference>
<dbReference type="InterPro" id="IPR036388">
    <property type="entry name" value="WH-like_DNA-bd_sf"/>
</dbReference>
<dbReference type="PRINTS" id="PR00038">
    <property type="entry name" value="HTHLUXR"/>
</dbReference>
<dbReference type="SMART" id="SM00421">
    <property type="entry name" value="HTH_LUXR"/>
    <property type="match status" value="1"/>
</dbReference>
<gene>
    <name evidence="8" type="ORF">HS961_11420</name>
</gene>
<dbReference type="AlphaFoldDB" id="A0A7G5EHB6"/>
<dbReference type="PROSITE" id="PS00622">
    <property type="entry name" value="HTH_LUXR_1"/>
    <property type="match status" value="1"/>
</dbReference>
<dbReference type="CDD" id="cd17535">
    <property type="entry name" value="REC_NarL-like"/>
    <property type="match status" value="1"/>
</dbReference>
<dbReference type="InterPro" id="IPR039420">
    <property type="entry name" value="WalR-like"/>
</dbReference>
<evidence type="ECO:0000256" key="4">
    <source>
        <dbReference type="ARBA" id="ARBA00023163"/>
    </source>
</evidence>
<keyword evidence="9" id="KW-1185">Reference proteome</keyword>
<dbReference type="PROSITE" id="PS50043">
    <property type="entry name" value="HTH_LUXR_2"/>
    <property type="match status" value="1"/>
</dbReference>
<dbReference type="PROSITE" id="PS50110">
    <property type="entry name" value="RESPONSE_REGULATORY"/>
    <property type="match status" value="1"/>
</dbReference>
<organism evidence="8 9">
    <name type="scientific">Comamonas piscis</name>
    <dbReference type="NCBI Taxonomy" id="1562974"/>
    <lineage>
        <taxon>Bacteria</taxon>
        <taxon>Pseudomonadati</taxon>
        <taxon>Pseudomonadota</taxon>
        <taxon>Betaproteobacteria</taxon>
        <taxon>Burkholderiales</taxon>
        <taxon>Comamonadaceae</taxon>
        <taxon>Comamonas</taxon>
    </lineage>
</organism>
<dbReference type="Gene3D" id="3.40.50.2300">
    <property type="match status" value="1"/>
</dbReference>
<dbReference type="InterPro" id="IPR000792">
    <property type="entry name" value="Tscrpt_reg_LuxR_C"/>
</dbReference>
<dbReference type="SUPFAM" id="SSF52172">
    <property type="entry name" value="CheY-like"/>
    <property type="match status" value="1"/>
</dbReference>
<dbReference type="InterPro" id="IPR011006">
    <property type="entry name" value="CheY-like_superfamily"/>
</dbReference>
<keyword evidence="2" id="KW-0805">Transcription regulation</keyword>
<protein>
    <submittedName>
        <fullName evidence="8">Response regulator transcription factor</fullName>
    </submittedName>
</protein>
<evidence type="ECO:0000313" key="8">
    <source>
        <dbReference type="EMBL" id="QMV73391.1"/>
    </source>
</evidence>
<dbReference type="PANTHER" id="PTHR43214">
    <property type="entry name" value="TWO-COMPONENT RESPONSE REGULATOR"/>
    <property type="match status" value="1"/>
</dbReference>
<evidence type="ECO:0000259" key="7">
    <source>
        <dbReference type="PROSITE" id="PS50110"/>
    </source>
</evidence>
<dbReference type="Pfam" id="PF00196">
    <property type="entry name" value="GerE"/>
    <property type="match status" value="1"/>
</dbReference>
<dbReference type="Proteomes" id="UP000515240">
    <property type="component" value="Chromosome"/>
</dbReference>
<dbReference type="GO" id="GO:0006355">
    <property type="term" value="P:regulation of DNA-templated transcription"/>
    <property type="evidence" value="ECO:0007669"/>
    <property type="project" value="InterPro"/>
</dbReference>
<evidence type="ECO:0000313" key="9">
    <source>
        <dbReference type="Proteomes" id="UP000515240"/>
    </source>
</evidence>
<dbReference type="SMART" id="SM00448">
    <property type="entry name" value="REC"/>
    <property type="match status" value="1"/>
</dbReference>
<name>A0A7G5EHB6_9BURK</name>